<dbReference type="EMBL" id="AMFJ01034190">
    <property type="protein sequence ID" value="EKD30009.1"/>
    <property type="molecule type" value="Genomic_DNA"/>
</dbReference>
<proteinExistence type="predicted"/>
<comment type="caution">
    <text evidence="2">The sequence shown here is derived from an EMBL/GenBank/DDBJ whole genome shotgun (WGS) entry which is preliminary data.</text>
</comment>
<sequence length="264" mass="27362">METLSFWKKSVYSALVFFGTLMVLSVGYAVLSSGLSNADKVGSGSGLTATSWNNIIDGIFELDTRTANIFSSGGNVGIGTVSPNRLLEISHDGSAFTTSPGIQITDIAGNISSRRWVIAGPLAGFGNLDFAVSPSNSTNPTLQSDIKLSIDKSGNVGIGTTNPNEILQINGAIKATRNIVNGSVIAKASSAEAYMIVVSMNYSTGNSVRSGIYHVLLNYEGTAIVYQTAVSINNGQTANFSVSGGNLIIDGLPAGNNHVGVFAN</sequence>
<evidence type="ECO:0000256" key="1">
    <source>
        <dbReference type="SAM" id="Phobius"/>
    </source>
</evidence>
<keyword evidence="1" id="KW-1133">Transmembrane helix</keyword>
<keyword evidence="1" id="KW-0812">Transmembrane</keyword>
<reference evidence="2" key="1">
    <citation type="journal article" date="2012" name="Science">
        <title>Fermentation, hydrogen, and sulfur metabolism in multiple uncultivated bacterial phyla.</title>
        <authorList>
            <person name="Wrighton K.C."/>
            <person name="Thomas B.C."/>
            <person name="Sharon I."/>
            <person name="Miller C.S."/>
            <person name="Castelle C.J."/>
            <person name="VerBerkmoes N.C."/>
            <person name="Wilkins M.J."/>
            <person name="Hettich R.L."/>
            <person name="Lipton M.S."/>
            <person name="Williams K.H."/>
            <person name="Long P.E."/>
            <person name="Banfield J.F."/>
        </authorList>
    </citation>
    <scope>NUCLEOTIDE SEQUENCE [LARGE SCALE GENOMIC DNA]</scope>
</reference>
<feature type="transmembrane region" description="Helical" evidence="1">
    <location>
        <begin position="12"/>
        <end position="31"/>
    </location>
</feature>
<gene>
    <name evidence="2" type="ORF">ACD_78C00190G0001</name>
</gene>
<evidence type="ECO:0000313" key="2">
    <source>
        <dbReference type="EMBL" id="EKD30009.1"/>
    </source>
</evidence>
<accession>K1YXB2</accession>
<organism evidence="2">
    <name type="scientific">uncultured bacterium</name>
    <name type="common">gcode 4</name>
    <dbReference type="NCBI Taxonomy" id="1234023"/>
    <lineage>
        <taxon>Bacteria</taxon>
        <taxon>environmental samples</taxon>
    </lineage>
</organism>
<name>K1YXB2_9BACT</name>
<protein>
    <submittedName>
        <fullName evidence="2">Uncharacterized protein</fullName>
    </submittedName>
</protein>
<keyword evidence="1" id="KW-0472">Membrane</keyword>
<dbReference type="AlphaFoldDB" id="K1YXB2"/>